<proteinExistence type="predicted"/>
<protein>
    <recommendedName>
        <fullName evidence="3">SPOR domain-containing protein</fullName>
    </recommendedName>
</protein>
<dbReference type="Proteomes" id="UP000677152">
    <property type="component" value="Chromosome"/>
</dbReference>
<name>A0AA45R769_9PSEU</name>
<accession>A0AA45R769</accession>
<gene>
    <name evidence="1" type="ORF">KCV87_16135</name>
</gene>
<dbReference type="AlphaFoldDB" id="A0AA45R769"/>
<dbReference type="EMBL" id="CP073249">
    <property type="protein sequence ID" value="QUF07413.1"/>
    <property type="molecule type" value="Genomic_DNA"/>
</dbReference>
<organism evidence="1 2">
    <name type="scientific">Actinosynnema pretiosum subsp. pretiosum</name>
    <dbReference type="NCBI Taxonomy" id="103721"/>
    <lineage>
        <taxon>Bacteria</taxon>
        <taxon>Bacillati</taxon>
        <taxon>Actinomycetota</taxon>
        <taxon>Actinomycetes</taxon>
        <taxon>Pseudonocardiales</taxon>
        <taxon>Pseudonocardiaceae</taxon>
        <taxon>Actinosynnema</taxon>
    </lineage>
</organism>
<evidence type="ECO:0000313" key="2">
    <source>
        <dbReference type="Proteomes" id="UP000677152"/>
    </source>
</evidence>
<reference evidence="1" key="1">
    <citation type="submission" date="2021-04" db="EMBL/GenBank/DDBJ databases">
        <title>Genomic sequence of Actinosynnema pretiosum subsp. pretiosum ATCC 31280 (C-14919).</title>
        <authorList>
            <person name="Bai L."/>
            <person name="Wang X."/>
            <person name="Xiao Y."/>
        </authorList>
    </citation>
    <scope>NUCLEOTIDE SEQUENCE</scope>
    <source>
        <strain evidence="1">ATCC 31280</strain>
    </source>
</reference>
<evidence type="ECO:0000313" key="1">
    <source>
        <dbReference type="EMBL" id="QUF07413.1"/>
    </source>
</evidence>
<evidence type="ECO:0008006" key="3">
    <source>
        <dbReference type="Google" id="ProtNLM"/>
    </source>
</evidence>
<sequence length="64" mass="7198">MADPHGWYYCLTHRTSEQGLGCRGADRMGPYPDRATADRALEIARQRTENADAADEAEDEWKNG</sequence>